<dbReference type="RefSeq" id="WP_146586565.1">
    <property type="nucleotide sequence ID" value="NZ_SJPO01000004.1"/>
</dbReference>
<dbReference type="GO" id="GO:0003841">
    <property type="term" value="F:1-acylglycerol-3-phosphate O-acyltransferase activity"/>
    <property type="evidence" value="ECO:0007669"/>
    <property type="project" value="TreeGrafter"/>
</dbReference>
<feature type="domain" description="Phospholipid/glycerol acyltransferase" evidence="4">
    <location>
        <begin position="67"/>
        <end position="181"/>
    </location>
</feature>
<sequence>MEATAAAEYLEKPDQFLTDQQRKWLQPLPPWRAWLRRVFITANRRLMRLLFRFSVVGLENLPDKGPLILAPNHTSSLDGAVLFAALPDQTLDATRWAGRQGAVLRHAGRRFFNRLAKTVPIERNTSALAAASAVLGRGENLVWFPEGTRTRDGSLQPLKAGVGLLMTHLEVPVVPIWIEGAYHALTPGSLWLRPFSPIEVRIGRPFTAADLDCQECDEQQRVDACVETLRERLERLRDGEATADPA</sequence>
<dbReference type="PANTHER" id="PTHR10434">
    <property type="entry name" value="1-ACYL-SN-GLYCEROL-3-PHOSPHATE ACYLTRANSFERASE"/>
    <property type="match status" value="1"/>
</dbReference>
<keyword evidence="2" id="KW-0808">Transferase</keyword>
<keyword evidence="3" id="KW-0012">Acyltransferase</keyword>
<protein>
    <submittedName>
        <fullName evidence="5">Bifunctional protein Aas</fullName>
    </submittedName>
</protein>
<comment type="caution">
    <text evidence="5">The sequence shown here is derived from an EMBL/GenBank/DDBJ whole genome shotgun (WGS) entry which is preliminary data.</text>
</comment>
<dbReference type="SUPFAM" id="SSF69593">
    <property type="entry name" value="Glycerol-3-phosphate (1)-acyltransferase"/>
    <property type="match status" value="1"/>
</dbReference>
<dbReference type="Pfam" id="PF01553">
    <property type="entry name" value="Acyltransferase"/>
    <property type="match status" value="1"/>
</dbReference>
<dbReference type="InterPro" id="IPR002123">
    <property type="entry name" value="Plipid/glycerol_acylTrfase"/>
</dbReference>
<organism evidence="5 6">
    <name type="scientific">Posidoniimonas polymericola</name>
    <dbReference type="NCBI Taxonomy" id="2528002"/>
    <lineage>
        <taxon>Bacteria</taxon>
        <taxon>Pseudomonadati</taxon>
        <taxon>Planctomycetota</taxon>
        <taxon>Planctomycetia</taxon>
        <taxon>Pirellulales</taxon>
        <taxon>Lacipirellulaceae</taxon>
        <taxon>Posidoniimonas</taxon>
    </lineage>
</organism>
<evidence type="ECO:0000259" key="4">
    <source>
        <dbReference type="SMART" id="SM00563"/>
    </source>
</evidence>
<name>A0A5C5YR70_9BACT</name>
<dbReference type="PANTHER" id="PTHR10434:SF11">
    <property type="entry name" value="1-ACYL-SN-GLYCEROL-3-PHOSPHATE ACYLTRANSFERASE"/>
    <property type="match status" value="1"/>
</dbReference>
<evidence type="ECO:0000256" key="2">
    <source>
        <dbReference type="ARBA" id="ARBA00022679"/>
    </source>
</evidence>
<accession>A0A5C5YR70</accession>
<dbReference type="EMBL" id="SJPO01000004">
    <property type="protein sequence ID" value="TWT77431.1"/>
    <property type="molecule type" value="Genomic_DNA"/>
</dbReference>
<dbReference type="Proteomes" id="UP000318478">
    <property type="component" value="Unassembled WGS sequence"/>
</dbReference>
<gene>
    <name evidence="5" type="primary">aas_1</name>
    <name evidence="5" type="ORF">Pla123a_20920</name>
</gene>
<evidence type="ECO:0000313" key="6">
    <source>
        <dbReference type="Proteomes" id="UP000318478"/>
    </source>
</evidence>
<evidence type="ECO:0000256" key="1">
    <source>
        <dbReference type="ARBA" id="ARBA00005189"/>
    </source>
</evidence>
<dbReference type="CDD" id="cd07989">
    <property type="entry name" value="LPLAT_AGPAT-like"/>
    <property type="match status" value="1"/>
</dbReference>
<proteinExistence type="predicted"/>
<evidence type="ECO:0000313" key="5">
    <source>
        <dbReference type="EMBL" id="TWT77431.1"/>
    </source>
</evidence>
<dbReference type="SMART" id="SM00563">
    <property type="entry name" value="PlsC"/>
    <property type="match status" value="1"/>
</dbReference>
<keyword evidence="6" id="KW-1185">Reference proteome</keyword>
<reference evidence="5 6" key="1">
    <citation type="submission" date="2019-02" db="EMBL/GenBank/DDBJ databases">
        <title>Deep-cultivation of Planctomycetes and their phenomic and genomic characterization uncovers novel biology.</title>
        <authorList>
            <person name="Wiegand S."/>
            <person name="Jogler M."/>
            <person name="Boedeker C."/>
            <person name="Pinto D."/>
            <person name="Vollmers J."/>
            <person name="Rivas-Marin E."/>
            <person name="Kohn T."/>
            <person name="Peeters S.H."/>
            <person name="Heuer A."/>
            <person name="Rast P."/>
            <person name="Oberbeckmann S."/>
            <person name="Bunk B."/>
            <person name="Jeske O."/>
            <person name="Meyerdierks A."/>
            <person name="Storesund J.E."/>
            <person name="Kallscheuer N."/>
            <person name="Luecker S."/>
            <person name="Lage O.M."/>
            <person name="Pohl T."/>
            <person name="Merkel B.J."/>
            <person name="Hornburger P."/>
            <person name="Mueller R.-W."/>
            <person name="Bruemmer F."/>
            <person name="Labrenz M."/>
            <person name="Spormann A.M."/>
            <person name="Op Den Camp H."/>
            <person name="Overmann J."/>
            <person name="Amann R."/>
            <person name="Jetten M.S.M."/>
            <person name="Mascher T."/>
            <person name="Medema M.H."/>
            <person name="Devos D.P."/>
            <person name="Kaster A.-K."/>
            <person name="Ovreas L."/>
            <person name="Rohde M."/>
            <person name="Galperin M.Y."/>
            <person name="Jogler C."/>
        </authorList>
    </citation>
    <scope>NUCLEOTIDE SEQUENCE [LARGE SCALE GENOMIC DNA]</scope>
    <source>
        <strain evidence="5 6">Pla123a</strain>
    </source>
</reference>
<evidence type="ECO:0000256" key="3">
    <source>
        <dbReference type="ARBA" id="ARBA00023315"/>
    </source>
</evidence>
<dbReference type="GO" id="GO:0006654">
    <property type="term" value="P:phosphatidic acid biosynthetic process"/>
    <property type="evidence" value="ECO:0007669"/>
    <property type="project" value="TreeGrafter"/>
</dbReference>
<comment type="pathway">
    <text evidence="1">Lipid metabolism.</text>
</comment>
<dbReference type="OrthoDB" id="9803035at2"/>
<dbReference type="AlphaFoldDB" id="A0A5C5YR70"/>